<sequence length="103" mass="10864">MNTSTSTSAPVLPGMEPRAPAYAWGQYVVALDDLVNDGSYPDRPADDLLAARGSVGEVVNIGHASELNEPVYLVQFDGCVVGCLEIELVPVPHGWQPETGNGV</sequence>
<dbReference type="InterPro" id="IPR007415">
    <property type="entry name" value="Nitrogenase_MoFe_mat_NifZ"/>
</dbReference>
<evidence type="ECO:0000313" key="3">
    <source>
        <dbReference type="EMBL" id="BCO25937.1"/>
    </source>
</evidence>
<gene>
    <name evidence="3" type="ORF">MIZ03_0816</name>
</gene>
<accession>A0ABN6D1S7</accession>
<keyword evidence="2" id="KW-0535">Nitrogen fixation</keyword>
<dbReference type="EMBL" id="AP024238">
    <property type="protein sequence ID" value="BCO25937.1"/>
    <property type="molecule type" value="Genomic_DNA"/>
</dbReference>
<dbReference type="RefSeq" id="WP_223908537.1">
    <property type="nucleotide sequence ID" value="NZ_AP024238.1"/>
</dbReference>
<reference evidence="3 4" key="1">
    <citation type="journal article" date="2021" name="Microbiol. Spectr.">
        <title>A Single Bacterium Capable of Oxidation and Reduction of Iron at Circumneutral pH.</title>
        <authorList>
            <person name="Kato S."/>
            <person name="Ohkuma M."/>
        </authorList>
    </citation>
    <scope>NUCLEOTIDE SEQUENCE [LARGE SCALE GENOMIC DNA]</scope>
    <source>
        <strain evidence="3 4">MIZ03</strain>
    </source>
</reference>
<keyword evidence="4" id="KW-1185">Reference proteome</keyword>
<proteinExistence type="inferred from homology"/>
<evidence type="ECO:0000256" key="1">
    <source>
        <dbReference type="ARBA" id="ARBA00008027"/>
    </source>
</evidence>
<dbReference type="Proteomes" id="UP000824366">
    <property type="component" value="Chromosome"/>
</dbReference>
<evidence type="ECO:0008006" key="5">
    <source>
        <dbReference type="Google" id="ProtNLM"/>
    </source>
</evidence>
<comment type="similarity">
    <text evidence="1">Belongs to the NifZ family.</text>
</comment>
<dbReference type="Pfam" id="PF04319">
    <property type="entry name" value="NifZ"/>
    <property type="match status" value="1"/>
</dbReference>
<evidence type="ECO:0000313" key="4">
    <source>
        <dbReference type="Proteomes" id="UP000824366"/>
    </source>
</evidence>
<organism evidence="3 4">
    <name type="scientific">Rhodoferax lithotrophicus</name>
    <dbReference type="NCBI Taxonomy" id="2798804"/>
    <lineage>
        <taxon>Bacteria</taxon>
        <taxon>Pseudomonadati</taxon>
        <taxon>Pseudomonadota</taxon>
        <taxon>Betaproteobacteria</taxon>
        <taxon>Burkholderiales</taxon>
        <taxon>Comamonadaceae</taxon>
        <taxon>Rhodoferax</taxon>
    </lineage>
</organism>
<evidence type="ECO:0000256" key="2">
    <source>
        <dbReference type="ARBA" id="ARBA00023231"/>
    </source>
</evidence>
<protein>
    <recommendedName>
        <fullName evidence="5">Nitrogen fixation protein NifZ</fullName>
    </recommendedName>
</protein>
<name>A0ABN6D1S7_9BURK</name>